<proteinExistence type="predicted"/>
<evidence type="ECO:0000256" key="2">
    <source>
        <dbReference type="ARBA" id="ARBA00022448"/>
    </source>
</evidence>
<evidence type="ECO:0000256" key="7">
    <source>
        <dbReference type="SAM" id="Phobius"/>
    </source>
</evidence>
<feature type="transmembrane region" description="Helical" evidence="7">
    <location>
        <begin position="227"/>
        <end position="244"/>
    </location>
</feature>
<keyword evidence="4 7" id="KW-0812">Transmembrane</keyword>
<feature type="transmembrane region" description="Helical" evidence="7">
    <location>
        <begin position="300"/>
        <end position="321"/>
    </location>
</feature>
<feature type="transmembrane region" description="Helical" evidence="7">
    <location>
        <begin position="399"/>
        <end position="417"/>
    </location>
</feature>
<feature type="transmembrane region" description="Helical" evidence="7">
    <location>
        <begin position="328"/>
        <end position="348"/>
    </location>
</feature>
<sequence length="577" mass="62470">MKILQQKLIVLAMAISIFLCVLDTTVMNIALPAIQSGLNVNLSDLSWALNIYTITFAVFTIPLGRGADIFGRHKVFLVGLLLFLIGSALSGAAMNVPFLVTGRGIQSWGAAIIFPAGMTIGITSTSLQKRTGVVATLGIMQGLAAAMGPTIGGIITQYLGWRWVFMINLPLGILVGLLCLRYLNFKDEQRIAAQIDYAGMVLSMIMLFTLTLALINGNAWGWASPRIIGLSITSLSALILFVIVERHVKSPMIPLRLFRDRQFTGAALAVIITGIFLVAVMVILPTFFTKVQNHSELQAALMITPTSAMIFLFSPLSGFLIKKLGPRLVIFTGFISMLAGYGVLYIMDPNIYQQVVWACLLIGIGFGIVAGPIVVLGASDFTGELLTASQSVLGLFRQIGSVLAVAIFVSALTVNLTNAKTATIDQADRIINTLTINSAAKQTMKQQVQTQMAAEGGSTGSTKKKFISAQQEDTLIRTTYEKEITKMQATGTILPATVKDKIHAQVTKNVKQAINKENQQMTAAVSQIKTTAKNNITNAFMMPYRQALVFLALASFICLLFDRKQPYQAKLASRSTK</sequence>
<dbReference type="OrthoDB" id="2321349at2"/>
<dbReference type="PRINTS" id="PR01036">
    <property type="entry name" value="TCRTETB"/>
</dbReference>
<dbReference type="InterPro" id="IPR004638">
    <property type="entry name" value="EmrB-like"/>
</dbReference>
<dbReference type="GO" id="GO:0022857">
    <property type="term" value="F:transmembrane transporter activity"/>
    <property type="evidence" value="ECO:0007669"/>
    <property type="project" value="InterPro"/>
</dbReference>
<keyword evidence="2" id="KW-0813">Transport</keyword>
<dbReference type="PATRIC" id="fig|1122147.4.peg.422"/>
<dbReference type="Gene3D" id="1.20.1720.10">
    <property type="entry name" value="Multidrug resistance protein D"/>
    <property type="match status" value="1"/>
</dbReference>
<gene>
    <name evidence="9" type="ORF">FC91_GL000404</name>
</gene>
<feature type="transmembrane region" description="Helical" evidence="7">
    <location>
        <begin position="134"/>
        <end position="155"/>
    </location>
</feature>
<keyword evidence="3" id="KW-1003">Cell membrane</keyword>
<dbReference type="InterPro" id="IPR011701">
    <property type="entry name" value="MFS"/>
</dbReference>
<dbReference type="SUPFAM" id="SSF103473">
    <property type="entry name" value="MFS general substrate transporter"/>
    <property type="match status" value="1"/>
</dbReference>
<reference evidence="9 10" key="1">
    <citation type="journal article" date="2015" name="Genome Announc.">
        <title>Expanding the biotechnology potential of lactobacilli through comparative genomics of 213 strains and associated genera.</title>
        <authorList>
            <person name="Sun Z."/>
            <person name="Harris H.M."/>
            <person name="McCann A."/>
            <person name="Guo C."/>
            <person name="Argimon S."/>
            <person name="Zhang W."/>
            <person name="Yang X."/>
            <person name="Jeffery I.B."/>
            <person name="Cooney J.C."/>
            <person name="Kagawa T.F."/>
            <person name="Liu W."/>
            <person name="Song Y."/>
            <person name="Salvetti E."/>
            <person name="Wrobel A."/>
            <person name="Rasinkangas P."/>
            <person name="Parkhill J."/>
            <person name="Rea M.C."/>
            <person name="O'Sullivan O."/>
            <person name="Ritari J."/>
            <person name="Douillard F.P."/>
            <person name="Paul Ross R."/>
            <person name="Yang R."/>
            <person name="Briner A.E."/>
            <person name="Felis G.E."/>
            <person name="de Vos W.M."/>
            <person name="Barrangou R."/>
            <person name="Klaenhammer T.R."/>
            <person name="Caufield P.W."/>
            <person name="Cui Y."/>
            <person name="Zhang H."/>
            <person name="O'Toole P.W."/>
        </authorList>
    </citation>
    <scope>NUCLEOTIDE SEQUENCE [LARGE SCALE GENOMIC DNA]</scope>
    <source>
        <strain evidence="9 10">DSM 16991</strain>
    </source>
</reference>
<feature type="domain" description="Major facilitator superfamily (MFS) profile" evidence="8">
    <location>
        <begin position="9"/>
        <end position="444"/>
    </location>
</feature>
<dbReference type="InterPro" id="IPR020846">
    <property type="entry name" value="MFS_dom"/>
</dbReference>
<dbReference type="PANTHER" id="PTHR42718">
    <property type="entry name" value="MAJOR FACILITATOR SUPERFAMILY MULTIDRUG TRANSPORTER MFSC"/>
    <property type="match status" value="1"/>
</dbReference>
<dbReference type="EMBL" id="AZFW01000011">
    <property type="protein sequence ID" value="KRM29700.1"/>
    <property type="molecule type" value="Genomic_DNA"/>
</dbReference>
<evidence type="ECO:0000259" key="8">
    <source>
        <dbReference type="PROSITE" id="PS50850"/>
    </source>
</evidence>
<dbReference type="Proteomes" id="UP000050949">
    <property type="component" value="Unassembled WGS sequence"/>
</dbReference>
<organism evidence="9 10">
    <name type="scientific">Schleiferilactobacillus harbinensis DSM 16991</name>
    <dbReference type="NCBI Taxonomy" id="1122147"/>
    <lineage>
        <taxon>Bacteria</taxon>
        <taxon>Bacillati</taxon>
        <taxon>Bacillota</taxon>
        <taxon>Bacilli</taxon>
        <taxon>Lactobacillales</taxon>
        <taxon>Lactobacillaceae</taxon>
        <taxon>Schleiferilactobacillus</taxon>
    </lineage>
</organism>
<name>A0A0R1XMI9_9LACO</name>
<comment type="subcellular location">
    <subcellularLocation>
        <location evidence="1">Cell membrane</location>
        <topology evidence="1">Multi-pass membrane protein</topology>
    </subcellularLocation>
</comment>
<dbReference type="RefSeq" id="WP_027828352.1">
    <property type="nucleotide sequence ID" value="NZ_AUEH01000018.1"/>
</dbReference>
<dbReference type="PANTHER" id="PTHR42718:SF46">
    <property type="entry name" value="BLR6921 PROTEIN"/>
    <property type="match status" value="1"/>
</dbReference>
<dbReference type="NCBIfam" id="TIGR00711">
    <property type="entry name" value="efflux_EmrB"/>
    <property type="match status" value="1"/>
</dbReference>
<keyword evidence="5 7" id="KW-1133">Transmembrane helix</keyword>
<evidence type="ECO:0000256" key="4">
    <source>
        <dbReference type="ARBA" id="ARBA00022692"/>
    </source>
</evidence>
<evidence type="ECO:0000313" key="9">
    <source>
        <dbReference type="EMBL" id="KRM29700.1"/>
    </source>
</evidence>
<evidence type="ECO:0000256" key="5">
    <source>
        <dbReference type="ARBA" id="ARBA00022989"/>
    </source>
</evidence>
<dbReference type="CDD" id="cd17321">
    <property type="entry name" value="MFS_MMR_MDR_like"/>
    <property type="match status" value="1"/>
</dbReference>
<feature type="transmembrane region" description="Helical" evidence="7">
    <location>
        <begin position="75"/>
        <end position="99"/>
    </location>
</feature>
<dbReference type="GO" id="GO:0005886">
    <property type="term" value="C:plasma membrane"/>
    <property type="evidence" value="ECO:0007669"/>
    <property type="project" value="UniProtKB-SubCell"/>
</dbReference>
<feature type="transmembrane region" description="Helical" evidence="7">
    <location>
        <begin position="544"/>
        <end position="561"/>
    </location>
</feature>
<feature type="transmembrane region" description="Helical" evidence="7">
    <location>
        <begin position="161"/>
        <end position="183"/>
    </location>
</feature>
<feature type="transmembrane region" description="Helical" evidence="7">
    <location>
        <begin position="354"/>
        <end position="378"/>
    </location>
</feature>
<feature type="transmembrane region" description="Helical" evidence="7">
    <location>
        <begin position="265"/>
        <end position="288"/>
    </location>
</feature>
<evidence type="ECO:0000256" key="3">
    <source>
        <dbReference type="ARBA" id="ARBA00022475"/>
    </source>
</evidence>
<dbReference type="InterPro" id="IPR036259">
    <property type="entry name" value="MFS_trans_sf"/>
</dbReference>
<feature type="transmembrane region" description="Helical" evidence="7">
    <location>
        <begin position="45"/>
        <end position="63"/>
    </location>
</feature>
<dbReference type="eggNOG" id="COG0477">
    <property type="taxonomic scope" value="Bacteria"/>
</dbReference>
<evidence type="ECO:0000256" key="6">
    <source>
        <dbReference type="ARBA" id="ARBA00023136"/>
    </source>
</evidence>
<feature type="transmembrane region" description="Helical" evidence="7">
    <location>
        <begin position="195"/>
        <end position="215"/>
    </location>
</feature>
<evidence type="ECO:0000313" key="10">
    <source>
        <dbReference type="Proteomes" id="UP000050949"/>
    </source>
</evidence>
<dbReference type="Gene3D" id="1.20.1250.20">
    <property type="entry name" value="MFS general substrate transporter like domains"/>
    <property type="match status" value="1"/>
</dbReference>
<dbReference type="Pfam" id="PF07690">
    <property type="entry name" value="MFS_1"/>
    <property type="match status" value="1"/>
</dbReference>
<accession>A0A0R1XMI9</accession>
<dbReference type="PROSITE" id="PS50850">
    <property type="entry name" value="MFS"/>
    <property type="match status" value="1"/>
</dbReference>
<evidence type="ECO:0000256" key="1">
    <source>
        <dbReference type="ARBA" id="ARBA00004651"/>
    </source>
</evidence>
<feature type="transmembrane region" description="Helical" evidence="7">
    <location>
        <begin position="105"/>
        <end position="122"/>
    </location>
</feature>
<dbReference type="AlphaFoldDB" id="A0A0R1XMI9"/>
<protein>
    <recommendedName>
        <fullName evidence="8">Major facilitator superfamily (MFS) profile domain-containing protein</fullName>
    </recommendedName>
</protein>
<keyword evidence="6 7" id="KW-0472">Membrane</keyword>
<feature type="transmembrane region" description="Helical" evidence="7">
    <location>
        <begin position="9"/>
        <end position="33"/>
    </location>
</feature>
<comment type="caution">
    <text evidence="9">The sequence shown here is derived from an EMBL/GenBank/DDBJ whole genome shotgun (WGS) entry which is preliminary data.</text>
</comment>